<accession>A0ABS4RRI5</accession>
<dbReference type="Proteomes" id="UP000810207">
    <property type="component" value="Unassembled WGS sequence"/>
</dbReference>
<gene>
    <name evidence="1" type="ORF">J2Z28_001578</name>
</gene>
<name>A0ABS4RRI5_PAEXY</name>
<comment type="caution">
    <text evidence="1">The sequence shown here is derived from an EMBL/GenBank/DDBJ whole genome shotgun (WGS) entry which is preliminary data.</text>
</comment>
<evidence type="ECO:0000313" key="2">
    <source>
        <dbReference type="Proteomes" id="UP000810207"/>
    </source>
</evidence>
<organism evidence="1 2">
    <name type="scientific">Paenibacillus xylanexedens</name>
    <dbReference type="NCBI Taxonomy" id="528191"/>
    <lineage>
        <taxon>Bacteria</taxon>
        <taxon>Bacillati</taxon>
        <taxon>Bacillota</taxon>
        <taxon>Bacilli</taxon>
        <taxon>Bacillales</taxon>
        <taxon>Paenibacillaceae</taxon>
        <taxon>Paenibacillus</taxon>
    </lineage>
</organism>
<sequence length="41" mass="4636">MHHFERGVHTFTAFLIVSFFTESGKAAPLLYSREKDIPSPA</sequence>
<evidence type="ECO:0000313" key="1">
    <source>
        <dbReference type="EMBL" id="MBP2244965.1"/>
    </source>
</evidence>
<keyword evidence="2" id="KW-1185">Reference proteome</keyword>
<dbReference type="EMBL" id="JAGIKV010000004">
    <property type="protein sequence ID" value="MBP2244965.1"/>
    <property type="molecule type" value="Genomic_DNA"/>
</dbReference>
<proteinExistence type="predicted"/>
<protein>
    <submittedName>
        <fullName evidence="1">Uncharacterized protein</fullName>
    </submittedName>
</protein>
<reference evidence="1 2" key="1">
    <citation type="submission" date="2021-03" db="EMBL/GenBank/DDBJ databases">
        <title>Genomic Encyclopedia of Type Strains, Phase IV (KMG-IV): sequencing the most valuable type-strain genomes for metagenomic binning, comparative biology and taxonomic classification.</title>
        <authorList>
            <person name="Goeker M."/>
        </authorList>
    </citation>
    <scope>NUCLEOTIDE SEQUENCE [LARGE SCALE GENOMIC DNA]</scope>
    <source>
        <strain evidence="1 2">DSM 21292</strain>
    </source>
</reference>